<accession>A0A1Q6DX80</accession>
<dbReference type="InParanoid" id="A0A1Q6DX80"/>
<dbReference type="EMBL" id="MSDW01000001">
    <property type="protein sequence ID" value="OKY78979.1"/>
    <property type="molecule type" value="Genomic_DNA"/>
</dbReference>
<sequence>MIDEIDSLLEKLSNANSASGSENEVREIVKEEISEYVDKTKRDDFGNLICTKKGKENAPELMLAAHMDEIGLMVKHIQDDGYIRAIKLGGWFDQTLLNQRVVIHTEEGSHFGVIGCKPPHLMRDKDGEEIVKQEEMFIDVGAEDAEEAREMGIEEGNSITMDREYKKLNNNLVTGKSFDNRVGVACMILALKEIDTEATIHAVGTTQEEVGLKGAKVSTFNVDPDLGLALDVCLAGDQPDIEDKESSIELEKGPAFTVADRSGRGIITPKKVLDLLKKSAKKEDVSYQLDVMKGGTTDATAISLSRSGIPSGVLSIPTRNVHTPVEVVSLNDMKKGIKVLSRVLEEASDWV</sequence>
<comment type="similarity">
    <text evidence="1 6">Belongs to the peptidase M42 family.</text>
</comment>
<evidence type="ECO:0000313" key="9">
    <source>
        <dbReference type="EMBL" id="OKY78979.1"/>
    </source>
</evidence>
<evidence type="ECO:0000256" key="7">
    <source>
        <dbReference type="PIRSR" id="PIRSR001123-1"/>
    </source>
</evidence>
<dbReference type="Gene3D" id="2.40.30.40">
    <property type="entry name" value="Peptidase M42, domain 2"/>
    <property type="match status" value="1"/>
</dbReference>
<dbReference type="AlphaFoldDB" id="A0A1Q6DX80"/>
<dbReference type="GO" id="GO:0004177">
    <property type="term" value="F:aminopeptidase activity"/>
    <property type="evidence" value="ECO:0007669"/>
    <property type="project" value="UniProtKB-UniRule"/>
</dbReference>
<evidence type="ECO:0000256" key="8">
    <source>
        <dbReference type="PIRSR" id="PIRSR001123-2"/>
    </source>
</evidence>
<comment type="caution">
    <text evidence="9">The sequence shown here is derived from an EMBL/GenBank/DDBJ whole genome shotgun (WGS) entry which is preliminary data.</text>
</comment>
<dbReference type="PIRSF" id="PIRSF001123">
    <property type="entry name" value="PepA_GA"/>
    <property type="match status" value="1"/>
</dbReference>
<dbReference type="PANTHER" id="PTHR32481">
    <property type="entry name" value="AMINOPEPTIDASE"/>
    <property type="match status" value="1"/>
</dbReference>
<dbReference type="SUPFAM" id="SSF101821">
    <property type="entry name" value="Aminopeptidase/glucanase lid domain"/>
    <property type="match status" value="1"/>
</dbReference>
<feature type="binding site" evidence="8">
    <location>
        <position position="179"/>
    </location>
    <ligand>
        <name>Zn(2+)</name>
        <dbReference type="ChEBI" id="CHEBI:29105"/>
        <label>1</label>
    </ligand>
</feature>
<organism evidence="9 10">
    <name type="scientific">Methanohalarchaeum thermophilum</name>
    <dbReference type="NCBI Taxonomy" id="1903181"/>
    <lineage>
        <taxon>Archaea</taxon>
        <taxon>Methanobacteriati</taxon>
        <taxon>Methanobacteriota</taxon>
        <taxon>Methanonatronarchaeia</taxon>
        <taxon>Methanonatronarchaeales</taxon>
        <taxon>Methanonatronarchaeaceae</taxon>
        <taxon>Candidatus Methanohalarchaeum</taxon>
    </lineage>
</organism>
<dbReference type="SUPFAM" id="SSF53187">
    <property type="entry name" value="Zn-dependent exopeptidases"/>
    <property type="match status" value="1"/>
</dbReference>
<name>A0A1Q6DX80_METT1</name>
<evidence type="ECO:0000256" key="4">
    <source>
        <dbReference type="ARBA" id="ARBA00022723"/>
    </source>
</evidence>
<gene>
    <name evidence="9" type="ORF">BTN85_1485</name>
</gene>
<proteinExistence type="inferred from homology"/>
<dbReference type="Pfam" id="PF05343">
    <property type="entry name" value="Peptidase_M42"/>
    <property type="match status" value="1"/>
</dbReference>
<keyword evidence="10" id="KW-1185">Reference proteome</keyword>
<dbReference type="CDD" id="cd05656">
    <property type="entry name" value="M42_Frv"/>
    <property type="match status" value="1"/>
</dbReference>
<comment type="cofactor">
    <cofactor evidence="8">
        <name>a divalent metal cation</name>
        <dbReference type="ChEBI" id="CHEBI:60240"/>
    </cofactor>
    <text evidence="8">Binds 2 divalent metal cations per subunit.</text>
</comment>
<evidence type="ECO:0000313" key="10">
    <source>
        <dbReference type="Proteomes" id="UP000185744"/>
    </source>
</evidence>
<dbReference type="PANTHER" id="PTHR32481:SF0">
    <property type="entry name" value="AMINOPEPTIDASE YPDE-RELATED"/>
    <property type="match status" value="1"/>
</dbReference>
<dbReference type="Proteomes" id="UP000185744">
    <property type="component" value="Unassembled WGS sequence"/>
</dbReference>
<dbReference type="GO" id="GO:0046872">
    <property type="term" value="F:metal ion binding"/>
    <property type="evidence" value="ECO:0007669"/>
    <property type="project" value="UniProtKB-UniRule"/>
</dbReference>
<feature type="binding site" evidence="8">
    <location>
        <position position="231"/>
    </location>
    <ligand>
        <name>Zn(2+)</name>
        <dbReference type="ChEBI" id="CHEBI:29105"/>
        <label>1</label>
    </ligand>
</feature>
<dbReference type="STRING" id="1903181.BTN85_1485"/>
<dbReference type="InterPro" id="IPR023367">
    <property type="entry name" value="Peptidase_M42_dom2"/>
</dbReference>
<dbReference type="Gene3D" id="3.40.630.10">
    <property type="entry name" value="Zn peptidases"/>
    <property type="match status" value="1"/>
</dbReference>
<keyword evidence="3" id="KW-0645">Protease</keyword>
<dbReference type="InterPro" id="IPR008007">
    <property type="entry name" value="Peptidase_M42"/>
</dbReference>
<evidence type="ECO:0000256" key="6">
    <source>
        <dbReference type="PIRNR" id="PIRNR001123"/>
    </source>
</evidence>
<evidence type="ECO:0000256" key="3">
    <source>
        <dbReference type="ARBA" id="ARBA00022670"/>
    </source>
</evidence>
<reference evidence="9" key="1">
    <citation type="submission" date="2016-12" db="EMBL/GenBank/DDBJ databases">
        <title>Discovery of methanogenic haloarchaea.</title>
        <authorList>
            <person name="Sorokin D.Y."/>
            <person name="Makarova K.S."/>
            <person name="Abbas B."/>
            <person name="Ferrer M."/>
            <person name="Golyshin P.N."/>
        </authorList>
    </citation>
    <scope>NUCLEOTIDE SEQUENCE [LARGE SCALE GENOMIC DNA]</scope>
    <source>
        <strain evidence="9">HMET1</strain>
    </source>
</reference>
<evidence type="ECO:0000256" key="5">
    <source>
        <dbReference type="ARBA" id="ARBA00022801"/>
    </source>
</evidence>
<evidence type="ECO:0000256" key="1">
    <source>
        <dbReference type="ARBA" id="ARBA00006272"/>
    </source>
</evidence>
<keyword evidence="4 8" id="KW-0479">Metal-binding</keyword>
<keyword evidence="2" id="KW-0031">Aminopeptidase</keyword>
<evidence type="ECO:0000256" key="2">
    <source>
        <dbReference type="ARBA" id="ARBA00022438"/>
    </source>
</evidence>
<protein>
    <submittedName>
        <fullName evidence="9">Peptidase M42 family protein</fullName>
    </submittedName>
</protein>
<feature type="active site" description="Proton acceptor" evidence="7">
    <location>
        <position position="208"/>
    </location>
</feature>
<dbReference type="InterPro" id="IPR051464">
    <property type="entry name" value="Peptidase_M42_aminopept"/>
</dbReference>
<feature type="binding site" evidence="8">
    <location>
        <position position="66"/>
    </location>
    <ligand>
        <name>Zn(2+)</name>
        <dbReference type="ChEBI" id="CHEBI:29105"/>
        <label>1</label>
    </ligand>
</feature>
<feature type="binding site" evidence="8">
    <location>
        <position position="322"/>
    </location>
    <ligand>
        <name>Zn(2+)</name>
        <dbReference type="ChEBI" id="CHEBI:29105"/>
        <label>2</label>
    </ligand>
</feature>
<feature type="binding site" evidence="8">
    <location>
        <position position="179"/>
    </location>
    <ligand>
        <name>Zn(2+)</name>
        <dbReference type="ChEBI" id="CHEBI:29105"/>
        <label>2</label>
    </ligand>
</feature>
<keyword evidence="5" id="KW-0378">Hydrolase</keyword>
<dbReference type="GO" id="GO:0006508">
    <property type="term" value="P:proteolysis"/>
    <property type="evidence" value="ECO:0007669"/>
    <property type="project" value="UniProtKB-KW"/>
</dbReference>
<dbReference type="FunCoup" id="A0A1Q6DX80">
    <property type="interactions" value="1"/>
</dbReference>
<feature type="binding site" evidence="8">
    <location>
        <position position="209"/>
    </location>
    <ligand>
        <name>Zn(2+)</name>
        <dbReference type="ChEBI" id="CHEBI:29105"/>
        <label>2</label>
    </ligand>
</feature>